<dbReference type="PANTHER" id="PTHR32309:SF13">
    <property type="entry name" value="FERRIC ENTEROBACTIN TRANSPORT PROTEIN FEPE"/>
    <property type="match status" value="1"/>
</dbReference>
<keyword evidence="2" id="KW-1003">Cell membrane</keyword>
<sequence length="467" mass="50486">MKLQQVLYILRARLRTILISLFVIVAASVAINLMLPKTYEASTTLIVNYKGMDPVSGMVMPTALMAGYMATQVEIIQSKAVARGVVDAMKLTESPSTREAFNSATEGQGDIRDWLADLLLRGLAVIPARESGVITITFAGADPQFAAAVANAFADEYQKAAVRLKVEPLKQASIYFSEQSRSLRDKLEQAQARLSKYQQEKGVVSVDNRLDVESARLNDLSSQLVMAQAQVADASSRQNTAEGTVNQSPDVLNNSLVQSLKASLAAAEGKFSEMASRLDVNHPQYLSAKAEVTKLRSELAAQMSATSGSLGGSSRIAQYRAAELKAAVAAQKARILELNRERDELSSLVRDVDGAQRTYDAAISRFSQTSIEGGSNLADVAVLSPAQPPMRPASPRKLVNLALSIVFGTAFGIGLAIVMEMISRRAHSVHDVVDLEIPVLTEMNWSKRIAPRTGLFKARQLPHARTA</sequence>
<protein>
    <submittedName>
        <fullName evidence="10">Chain length determinant protein EpsF</fullName>
    </submittedName>
</protein>
<feature type="domain" description="Polysaccharide chain length determinant N-terminal" evidence="8">
    <location>
        <begin position="3"/>
        <end position="87"/>
    </location>
</feature>
<reference evidence="10 13" key="2">
    <citation type="submission" date="2020-08" db="EMBL/GenBank/DDBJ databases">
        <title>Genomic Encyclopedia of Type Strains, Phase III (KMG-III): the genomes of soil and plant-associated and newly described type strains.</title>
        <authorList>
            <person name="Whitman W."/>
        </authorList>
    </citation>
    <scope>NUCLEOTIDE SEQUENCE [LARGE SCALE GENOMIC DNA]</scope>
    <source>
        <strain evidence="10 13">CECT 7753</strain>
    </source>
</reference>
<reference evidence="11 12" key="1">
    <citation type="submission" date="2019-05" db="EMBL/GenBank/DDBJ databases">
        <title>Draft Genome Sequences of Six Type Strains of the Genus Massilia.</title>
        <authorList>
            <person name="Miess H."/>
            <person name="Frediansyhah A."/>
            <person name="Gross H."/>
        </authorList>
    </citation>
    <scope>NUCLEOTIDE SEQUENCE [LARGE SCALE GENOMIC DNA]</scope>
    <source>
        <strain evidence="11 12">DSMZ 26121</strain>
    </source>
</reference>
<evidence type="ECO:0000256" key="3">
    <source>
        <dbReference type="ARBA" id="ARBA00022692"/>
    </source>
</evidence>
<dbReference type="InterPro" id="IPR017468">
    <property type="entry name" value="Chain_len_reg_EpsF"/>
</dbReference>
<name>A0A4P8HVD6_9BURK</name>
<dbReference type="PANTHER" id="PTHR32309">
    <property type="entry name" value="TYROSINE-PROTEIN KINASE"/>
    <property type="match status" value="1"/>
</dbReference>
<evidence type="ECO:0000313" key="12">
    <source>
        <dbReference type="Proteomes" id="UP000298763"/>
    </source>
</evidence>
<dbReference type="GO" id="GO:0005886">
    <property type="term" value="C:plasma membrane"/>
    <property type="evidence" value="ECO:0007669"/>
    <property type="project" value="UniProtKB-SubCell"/>
</dbReference>
<evidence type="ECO:0000313" key="13">
    <source>
        <dbReference type="Proteomes" id="UP000584325"/>
    </source>
</evidence>
<comment type="subcellular location">
    <subcellularLocation>
        <location evidence="1">Cell membrane</location>
        <topology evidence="1">Multi-pass membrane protein</topology>
    </subcellularLocation>
</comment>
<dbReference type="NCBIfam" id="TIGR03017">
    <property type="entry name" value="EpsF"/>
    <property type="match status" value="1"/>
</dbReference>
<dbReference type="RefSeq" id="WP_137315394.1">
    <property type="nucleotide sequence ID" value="NZ_CP040017.1"/>
</dbReference>
<feature type="transmembrane region" description="Helical" evidence="7">
    <location>
        <begin position="12"/>
        <end position="35"/>
    </location>
</feature>
<evidence type="ECO:0000313" key="11">
    <source>
        <dbReference type="EMBL" id="QCP12560.1"/>
    </source>
</evidence>
<organism evidence="10 13">
    <name type="scientific">Pseudoduganella umbonata</name>
    <dbReference type="NCBI Taxonomy" id="864828"/>
    <lineage>
        <taxon>Bacteria</taxon>
        <taxon>Pseudomonadati</taxon>
        <taxon>Pseudomonadota</taxon>
        <taxon>Betaproteobacteria</taxon>
        <taxon>Burkholderiales</taxon>
        <taxon>Oxalobacteraceae</taxon>
        <taxon>Telluria group</taxon>
        <taxon>Pseudoduganella</taxon>
    </lineage>
</organism>
<keyword evidence="12" id="KW-1185">Reference proteome</keyword>
<evidence type="ECO:0000256" key="2">
    <source>
        <dbReference type="ARBA" id="ARBA00022475"/>
    </source>
</evidence>
<accession>A0A4P8HVD6</accession>
<evidence type="ECO:0000256" key="4">
    <source>
        <dbReference type="ARBA" id="ARBA00022989"/>
    </source>
</evidence>
<keyword evidence="6" id="KW-0175">Coiled coil</keyword>
<dbReference type="InterPro" id="IPR003856">
    <property type="entry name" value="LPS_length_determ_N"/>
</dbReference>
<dbReference type="AlphaFoldDB" id="A0A4P8HVD6"/>
<dbReference type="InterPro" id="IPR050445">
    <property type="entry name" value="Bact_polysacc_biosynth/exp"/>
</dbReference>
<feature type="transmembrane region" description="Helical" evidence="7">
    <location>
        <begin position="398"/>
        <end position="418"/>
    </location>
</feature>
<feature type="domain" description="Tyrosine-protein kinase G-rich" evidence="9">
    <location>
        <begin position="342"/>
        <end position="419"/>
    </location>
</feature>
<dbReference type="Pfam" id="PF02706">
    <property type="entry name" value="Wzz"/>
    <property type="match status" value="1"/>
</dbReference>
<evidence type="ECO:0000256" key="1">
    <source>
        <dbReference type="ARBA" id="ARBA00004651"/>
    </source>
</evidence>
<evidence type="ECO:0000256" key="7">
    <source>
        <dbReference type="SAM" id="Phobius"/>
    </source>
</evidence>
<dbReference type="EMBL" id="CP040017">
    <property type="protein sequence ID" value="QCP12560.1"/>
    <property type="molecule type" value="Genomic_DNA"/>
</dbReference>
<feature type="coiled-coil region" evidence="6">
    <location>
        <begin position="321"/>
        <end position="358"/>
    </location>
</feature>
<dbReference type="Proteomes" id="UP000584325">
    <property type="component" value="Unassembled WGS sequence"/>
</dbReference>
<evidence type="ECO:0000259" key="9">
    <source>
        <dbReference type="Pfam" id="PF13807"/>
    </source>
</evidence>
<dbReference type="Proteomes" id="UP000298763">
    <property type="component" value="Chromosome"/>
</dbReference>
<dbReference type="GO" id="GO:0004713">
    <property type="term" value="F:protein tyrosine kinase activity"/>
    <property type="evidence" value="ECO:0007669"/>
    <property type="project" value="TreeGrafter"/>
</dbReference>
<evidence type="ECO:0000313" key="10">
    <source>
        <dbReference type="EMBL" id="MBB3222344.1"/>
    </source>
</evidence>
<dbReference type="OrthoDB" id="8559110at2"/>
<proteinExistence type="predicted"/>
<dbReference type="InterPro" id="IPR032807">
    <property type="entry name" value="GNVR"/>
</dbReference>
<keyword evidence="4 7" id="KW-1133">Transmembrane helix</keyword>
<evidence type="ECO:0000256" key="5">
    <source>
        <dbReference type="ARBA" id="ARBA00023136"/>
    </source>
</evidence>
<keyword evidence="3 7" id="KW-0812">Transmembrane</keyword>
<evidence type="ECO:0000259" key="8">
    <source>
        <dbReference type="Pfam" id="PF02706"/>
    </source>
</evidence>
<gene>
    <name evidence="11" type="primary">epsF</name>
    <name evidence="11" type="ORF">FCL38_20600</name>
    <name evidence="10" type="ORF">FHS02_003163</name>
</gene>
<keyword evidence="5 7" id="KW-0472">Membrane</keyword>
<dbReference type="EMBL" id="JACHXS010000005">
    <property type="protein sequence ID" value="MBB3222344.1"/>
    <property type="molecule type" value="Genomic_DNA"/>
</dbReference>
<dbReference type="Pfam" id="PF13807">
    <property type="entry name" value="GNVR"/>
    <property type="match status" value="1"/>
</dbReference>
<evidence type="ECO:0000256" key="6">
    <source>
        <dbReference type="SAM" id="Coils"/>
    </source>
</evidence>
<feature type="coiled-coil region" evidence="6">
    <location>
        <begin position="180"/>
        <end position="237"/>
    </location>
</feature>